<dbReference type="HOGENOM" id="CLU_002774_2_0_1"/>
<evidence type="ECO:0000256" key="3">
    <source>
        <dbReference type="PROSITE-ProRule" id="PRU00221"/>
    </source>
</evidence>
<reference key="2">
    <citation type="submission" date="2011-08" db="EMBL/GenBank/DDBJ databases">
        <title>Genome sequence of Naumovozyma castellii.</title>
        <authorList>
            <person name="Gordon J.L."/>
            <person name="Armisen D."/>
            <person name="Proux-Wera E."/>
            <person name="OhEigeartaigh S.S."/>
            <person name="Byrne K.P."/>
            <person name="Wolfe K.H."/>
        </authorList>
    </citation>
    <scope>NUCLEOTIDE SEQUENCE</scope>
    <source>
        <strain>Type strain:CBS 4309</strain>
    </source>
</reference>
<dbReference type="Pfam" id="PF04192">
    <property type="entry name" value="Utp21"/>
    <property type="match status" value="1"/>
</dbReference>
<dbReference type="KEGG" id="ncs:NCAS_0J01650"/>
<dbReference type="STRING" id="1064592.G0VKV6"/>
<dbReference type="InterPro" id="IPR059157">
    <property type="entry name" value="WDR36-Utp21_N"/>
</dbReference>
<keyword evidence="2" id="KW-0677">Repeat</keyword>
<evidence type="ECO:0000256" key="2">
    <source>
        <dbReference type="ARBA" id="ARBA00022737"/>
    </source>
</evidence>
<dbReference type="InParanoid" id="G0VKV6"/>
<dbReference type="GeneID" id="96905841"/>
<dbReference type="EMBL" id="HE576761">
    <property type="protein sequence ID" value="CCC72144.1"/>
    <property type="molecule type" value="Genomic_DNA"/>
</dbReference>
<feature type="domain" description="WDR36/Utp21 N-terminal" evidence="5">
    <location>
        <begin position="51"/>
        <end position="326"/>
    </location>
</feature>
<evidence type="ECO:0000259" key="5">
    <source>
        <dbReference type="Pfam" id="PF25171"/>
    </source>
</evidence>
<dbReference type="InterPro" id="IPR001680">
    <property type="entry name" value="WD40_rpt"/>
</dbReference>
<dbReference type="PANTHER" id="PTHR22840">
    <property type="entry name" value="WD REPEAT-CONTAINING PROTEIN 36"/>
    <property type="match status" value="1"/>
</dbReference>
<dbReference type="InterPro" id="IPR011047">
    <property type="entry name" value="Quinoprotein_ADH-like_sf"/>
</dbReference>
<dbReference type="InterPro" id="IPR019775">
    <property type="entry name" value="WD40_repeat_CS"/>
</dbReference>
<dbReference type="eggNOG" id="KOG1539">
    <property type="taxonomic scope" value="Eukaryota"/>
</dbReference>
<proteinExistence type="predicted"/>
<dbReference type="Proteomes" id="UP000001640">
    <property type="component" value="Chromosome 10"/>
</dbReference>
<dbReference type="RefSeq" id="XP_003678482.1">
    <property type="nucleotide sequence ID" value="XM_003678434.1"/>
</dbReference>
<feature type="domain" description="WDR36/Utp21 C-terminal" evidence="4">
    <location>
        <begin position="716"/>
        <end position="937"/>
    </location>
</feature>
<protein>
    <submittedName>
        <fullName evidence="6">Uncharacterized protein</fullName>
    </submittedName>
</protein>
<evidence type="ECO:0000256" key="1">
    <source>
        <dbReference type="ARBA" id="ARBA00022574"/>
    </source>
</evidence>
<feature type="repeat" description="WD" evidence="3">
    <location>
        <begin position="582"/>
        <end position="623"/>
    </location>
</feature>
<dbReference type="FunFam" id="2.130.10.10:FF:000410">
    <property type="entry name" value="U3 small nucleolar RNA-associated protein 21"/>
    <property type="match status" value="1"/>
</dbReference>
<dbReference type="Pfam" id="PF25171">
    <property type="entry name" value="Beta-prop_WDR36-Utp21_1st"/>
    <property type="match status" value="1"/>
</dbReference>
<organism evidence="6 7">
    <name type="scientific">Naumovozyma castellii</name>
    <name type="common">Yeast</name>
    <name type="synonym">Saccharomyces castellii</name>
    <dbReference type="NCBI Taxonomy" id="27288"/>
    <lineage>
        <taxon>Eukaryota</taxon>
        <taxon>Fungi</taxon>
        <taxon>Dikarya</taxon>
        <taxon>Ascomycota</taxon>
        <taxon>Saccharomycotina</taxon>
        <taxon>Saccharomycetes</taxon>
        <taxon>Saccharomycetales</taxon>
        <taxon>Saccharomycetaceae</taxon>
        <taxon>Naumovozyma</taxon>
    </lineage>
</organism>
<dbReference type="Gene3D" id="2.130.10.10">
    <property type="entry name" value="YVTN repeat-like/Quinoprotein amine dehydrogenase"/>
    <property type="match status" value="2"/>
</dbReference>
<reference evidence="6 7" key="1">
    <citation type="journal article" date="2011" name="Proc. Natl. Acad. Sci. U.S.A.">
        <title>Evolutionary erosion of yeast sex chromosomes by mating-type switching accidents.</title>
        <authorList>
            <person name="Gordon J.L."/>
            <person name="Armisen D."/>
            <person name="Proux-Wera E."/>
            <person name="Oheigeartaigh S.S."/>
            <person name="Byrne K.P."/>
            <person name="Wolfe K.H."/>
        </authorList>
    </citation>
    <scope>NUCLEOTIDE SEQUENCE [LARGE SCALE GENOMIC DNA]</scope>
    <source>
        <strain evidence="7">ATCC 76901 / BCRC 22586 / CBS 4309 / NBRC 1992 / NRRL Y-12630</strain>
    </source>
</reference>
<dbReference type="SMART" id="SM00320">
    <property type="entry name" value="WD40"/>
    <property type="match status" value="9"/>
</dbReference>
<dbReference type="Pfam" id="PF25168">
    <property type="entry name" value="Beta-prop_WDR36-Utp21_2nd"/>
    <property type="match status" value="1"/>
</dbReference>
<accession>G0VKV6</accession>
<dbReference type="OrthoDB" id="10250769at2759"/>
<gene>
    <name evidence="6" type="primary">NCAS0J01650</name>
    <name evidence="6" type="ordered locus">NCAS_0J01650</name>
</gene>
<keyword evidence="7" id="KW-1185">Reference proteome</keyword>
<keyword evidence="1 3" id="KW-0853">WD repeat</keyword>
<dbReference type="FunFam" id="2.130.10.10:FF:000710">
    <property type="entry name" value="U3 snoRNP protein"/>
    <property type="match status" value="1"/>
</dbReference>
<evidence type="ECO:0000313" key="7">
    <source>
        <dbReference type="Proteomes" id="UP000001640"/>
    </source>
</evidence>
<dbReference type="OMA" id="CIYAWRA"/>
<dbReference type="InterPro" id="IPR015943">
    <property type="entry name" value="WD40/YVTN_repeat-like_dom_sf"/>
</dbReference>
<dbReference type="GO" id="GO:0034388">
    <property type="term" value="C:Pwp2p-containing subcomplex of 90S preribosome"/>
    <property type="evidence" value="ECO:0007669"/>
    <property type="project" value="EnsemblFungi"/>
</dbReference>
<evidence type="ECO:0000259" key="4">
    <source>
        <dbReference type="Pfam" id="PF04192"/>
    </source>
</evidence>
<dbReference type="FunCoup" id="G0VKV6">
    <property type="interactions" value="1254"/>
</dbReference>
<sequence>MAEFNKKRKLEVTPTQSVVKASKVFSPFRVIGNVSNGVPFAVGTLGSTFYISTAIGNSFQIYDANNLHLLFVSEKETESPIVALASHFHHVFAGFGNKVGIYKRGIQEHLINLETDAHVKDICVFGNFLCISTTDNSIYIYKKDSPQDKYPTIFYTKLSITSLQGGDIVSIHHLATYLNKIVVVTKNNVILFNVRTGKLLYTSPEFPDQITVAEPAPALDIIALGTVTGDIIMFNMKKGKKIRTIKMPNLRISTISFRTDGSSHFCAGTASGDLVFYDLDRRSRIHVLKNIHREQYGGVTKVTFLNGQPIIVTSGGDNSLKEYVFDPSLSQDDSETVVQPPRFLRSRGGHSQPPTTITFADSESHFILSSSRDRSLWGFSLRKDAQSQELSQRVHKKADGGRIAGSTMKEKFPEIIALAIENARIGDWENVITAHKDEKFARTWDMRTKRVGRWTFPTSDDGFVKSVALSQCGNFGFVGSSNGGISVFNMQSGILRKKYRLHKKTVTGIALDGMNRKMVSCGLDGIVGFYDFNKSTFLGKLQLDAPITKMVYHRSSDLFALILDDLSIVLIDAVTQRVVRQFWGHSNRITALDFSPDGRWIVSASLDSTIRTWDLPTGGCIDGIKLESVATDVKFSPNGDMLATTHVIGNGIYIWNNKAQFKAISTRAIDEEEFENLMLPSGSLSGNEAMLTGAFEDSKDEKTDDTEFNTYETLAQINDELVTLSIGPRNKMNTLLNLDVIRQRSKPIEAPKKPEKAPFFLQLSGDKVGDEASGREGIAHEMPEELQAKEALNNKQSEAEAELNKFKPSGRLGFESTFTKLLREGAETKEYAKFLQNLISLSPSSVDLEIRSINSFEPFDEIVWFIEALTEGLKTHNNFELYEAFMSLLFKAHGDIIHANNTNDNIKNALLGWEELHKQNDKLDELVKFCSGVISFVTTS</sequence>
<evidence type="ECO:0000313" key="6">
    <source>
        <dbReference type="EMBL" id="CCC72144.1"/>
    </source>
</evidence>
<dbReference type="PROSITE" id="PS00678">
    <property type="entry name" value="WD_REPEATS_1"/>
    <property type="match status" value="1"/>
</dbReference>
<dbReference type="InterPro" id="IPR007319">
    <property type="entry name" value="WDR36/Utp21_C"/>
</dbReference>
<dbReference type="SUPFAM" id="SSF50998">
    <property type="entry name" value="Quinoprotein alcohol dehydrogenase-like"/>
    <property type="match status" value="1"/>
</dbReference>
<dbReference type="PROSITE" id="PS50294">
    <property type="entry name" value="WD_REPEATS_REGION"/>
    <property type="match status" value="1"/>
</dbReference>
<dbReference type="SUPFAM" id="SSF101908">
    <property type="entry name" value="Putative isomerase YbhE"/>
    <property type="match status" value="1"/>
</dbReference>
<name>G0VKV6_NAUCA</name>
<dbReference type="PROSITE" id="PS50082">
    <property type="entry name" value="WD_REPEATS_2"/>
    <property type="match status" value="1"/>
</dbReference>
<dbReference type="PANTHER" id="PTHR22840:SF12">
    <property type="entry name" value="WD REPEAT-CONTAINING PROTEIN 36"/>
    <property type="match status" value="1"/>
</dbReference>
<dbReference type="AlphaFoldDB" id="G0VKV6"/>
<dbReference type="GO" id="GO:0006364">
    <property type="term" value="P:rRNA processing"/>
    <property type="evidence" value="ECO:0007669"/>
    <property type="project" value="EnsemblFungi"/>
</dbReference>
<dbReference type="CDD" id="cd00200">
    <property type="entry name" value="WD40"/>
    <property type="match status" value="1"/>
</dbReference>
<dbReference type="GO" id="GO:0032040">
    <property type="term" value="C:small-subunit processome"/>
    <property type="evidence" value="ECO:0007669"/>
    <property type="project" value="EnsemblFungi"/>
</dbReference>